<keyword evidence="3" id="KW-0732">Signal</keyword>
<evidence type="ECO:0008006" key="6">
    <source>
        <dbReference type="Google" id="ProtNLM"/>
    </source>
</evidence>
<evidence type="ECO:0000256" key="1">
    <source>
        <dbReference type="SAM" id="Coils"/>
    </source>
</evidence>
<name>A0ABQ8FI57_9FUNG</name>
<sequence>MKLISFAALSFLAIIVSAYPGPGTPPQGAGAQGAQQPRGAGARDAEQPRNNAVRVYKARKSVAEETNTVIKVLEYEMQELGSMLVALKAGLEYEKVFKQYMRKSKEVSEQYKTLKDLEKEMKDIKRRYDRTVKEIASSS</sequence>
<evidence type="ECO:0000313" key="5">
    <source>
        <dbReference type="Proteomes" id="UP001648503"/>
    </source>
</evidence>
<feature type="compositionally biased region" description="Low complexity" evidence="2">
    <location>
        <begin position="26"/>
        <end position="40"/>
    </location>
</feature>
<feature type="region of interest" description="Disordered" evidence="2">
    <location>
        <begin position="24"/>
        <end position="50"/>
    </location>
</feature>
<gene>
    <name evidence="4" type="ORF">BASA50_003671</name>
</gene>
<keyword evidence="1" id="KW-0175">Coiled coil</keyword>
<feature type="chain" id="PRO_5045633812" description="Biogenesis of lysosome-related organelles complex 1 subunit 1" evidence="3">
    <location>
        <begin position="19"/>
        <end position="139"/>
    </location>
</feature>
<accession>A0ABQ8FI57</accession>
<feature type="coiled-coil region" evidence="1">
    <location>
        <begin position="100"/>
        <end position="134"/>
    </location>
</feature>
<evidence type="ECO:0000256" key="3">
    <source>
        <dbReference type="SAM" id="SignalP"/>
    </source>
</evidence>
<dbReference type="EMBL" id="JAFCIX010000102">
    <property type="protein sequence ID" value="KAH6598635.1"/>
    <property type="molecule type" value="Genomic_DNA"/>
</dbReference>
<reference evidence="4 5" key="1">
    <citation type="submission" date="2021-02" db="EMBL/GenBank/DDBJ databases">
        <title>Variation within the Batrachochytrium salamandrivorans European outbreak.</title>
        <authorList>
            <person name="Kelly M."/>
            <person name="Pasmans F."/>
            <person name="Shea T.P."/>
            <person name="Munoz J.F."/>
            <person name="Carranza S."/>
            <person name="Cuomo C.A."/>
            <person name="Martel A."/>
        </authorList>
    </citation>
    <scope>NUCLEOTIDE SEQUENCE [LARGE SCALE GENOMIC DNA]</scope>
    <source>
        <strain evidence="4 5">AMFP18/2</strain>
    </source>
</reference>
<dbReference type="Proteomes" id="UP001648503">
    <property type="component" value="Unassembled WGS sequence"/>
</dbReference>
<comment type="caution">
    <text evidence="4">The sequence shown here is derived from an EMBL/GenBank/DDBJ whole genome shotgun (WGS) entry which is preliminary data.</text>
</comment>
<feature type="signal peptide" evidence="3">
    <location>
        <begin position="1"/>
        <end position="18"/>
    </location>
</feature>
<keyword evidence="5" id="KW-1185">Reference proteome</keyword>
<organism evidence="4 5">
    <name type="scientific">Batrachochytrium salamandrivorans</name>
    <dbReference type="NCBI Taxonomy" id="1357716"/>
    <lineage>
        <taxon>Eukaryota</taxon>
        <taxon>Fungi</taxon>
        <taxon>Fungi incertae sedis</taxon>
        <taxon>Chytridiomycota</taxon>
        <taxon>Chytridiomycota incertae sedis</taxon>
        <taxon>Chytridiomycetes</taxon>
        <taxon>Rhizophydiales</taxon>
        <taxon>Rhizophydiales incertae sedis</taxon>
        <taxon>Batrachochytrium</taxon>
    </lineage>
</organism>
<evidence type="ECO:0000313" key="4">
    <source>
        <dbReference type="EMBL" id="KAH6598635.1"/>
    </source>
</evidence>
<protein>
    <recommendedName>
        <fullName evidence="6">Biogenesis of lysosome-related organelles complex 1 subunit 1</fullName>
    </recommendedName>
</protein>
<proteinExistence type="predicted"/>
<evidence type="ECO:0000256" key="2">
    <source>
        <dbReference type="SAM" id="MobiDB-lite"/>
    </source>
</evidence>